<evidence type="ECO:0000313" key="1">
    <source>
        <dbReference type="EMBL" id="KAH7905783.1"/>
    </source>
</evidence>
<feature type="non-terminal residue" evidence="1">
    <location>
        <position position="1"/>
    </location>
</feature>
<protein>
    <submittedName>
        <fullName evidence="1">Aegerolysin type hemolysin</fullName>
    </submittedName>
</protein>
<dbReference type="EMBL" id="MU268123">
    <property type="protein sequence ID" value="KAH7905783.1"/>
    <property type="molecule type" value="Genomic_DNA"/>
</dbReference>
<organism evidence="1 2">
    <name type="scientific">Hygrophoropsis aurantiaca</name>
    <dbReference type="NCBI Taxonomy" id="72124"/>
    <lineage>
        <taxon>Eukaryota</taxon>
        <taxon>Fungi</taxon>
        <taxon>Dikarya</taxon>
        <taxon>Basidiomycota</taxon>
        <taxon>Agaricomycotina</taxon>
        <taxon>Agaricomycetes</taxon>
        <taxon>Agaricomycetidae</taxon>
        <taxon>Boletales</taxon>
        <taxon>Coniophorineae</taxon>
        <taxon>Hygrophoropsidaceae</taxon>
        <taxon>Hygrophoropsis</taxon>
    </lineage>
</organism>
<proteinExistence type="predicted"/>
<accession>A0ACB7ZYC9</accession>
<dbReference type="Proteomes" id="UP000790377">
    <property type="component" value="Unassembled WGS sequence"/>
</dbReference>
<name>A0ACB7ZYC9_9AGAM</name>
<evidence type="ECO:0000313" key="2">
    <source>
        <dbReference type="Proteomes" id="UP000790377"/>
    </source>
</evidence>
<gene>
    <name evidence="1" type="ORF">BJ138DRAFT_1017232</name>
</gene>
<reference evidence="1" key="1">
    <citation type="journal article" date="2021" name="New Phytol.">
        <title>Evolutionary innovations through gain and loss of genes in the ectomycorrhizal Boletales.</title>
        <authorList>
            <person name="Wu G."/>
            <person name="Miyauchi S."/>
            <person name="Morin E."/>
            <person name="Kuo A."/>
            <person name="Drula E."/>
            <person name="Varga T."/>
            <person name="Kohler A."/>
            <person name="Feng B."/>
            <person name="Cao Y."/>
            <person name="Lipzen A."/>
            <person name="Daum C."/>
            <person name="Hundley H."/>
            <person name="Pangilinan J."/>
            <person name="Johnson J."/>
            <person name="Barry K."/>
            <person name="LaButti K."/>
            <person name="Ng V."/>
            <person name="Ahrendt S."/>
            <person name="Min B."/>
            <person name="Choi I.G."/>
            <person name="Park H."/>
            <person name="Plett J.M."/>
            <person name="Magnuson J."/>
            <person name="Spatafora J.W."/>
            <person name="Nagy L.G."/>
            <person name="Henrissat B."/>
            <person name="Grigoriev I.V."/>
            <person name="Yang Z.L."/>
            <person name="Xu J."/>
            <person name="Martin F.M."/>
        </authorList>
    </citation>
    <scope>NUCLEOTIDE SEQUENCE</scope>
    <source>
        <strain evidence="1">ATCC 28755</strain>
    </source>
</reference>
<sequence>RVLSPTGTEGTIDLYDDTTKVCTLYWKCPWASSNNFEIKDVNRNGEYTVSNGPWNPGSGALGNIRIEVDGKE</sequence>
<comment type="caution">
    <text evidence="1">The sequence shown here is derived from an EMBL/GenBank/DDBJ whole genome shotgun (WGS) entry which is preliminary data.</text>
</comment>
<keyword evidence="2" id="KW-1185">Reference proteome</keyword>